<dbReference type="PANTHER" id="PTHR42878:SF7">
    <property type="entry name" value="SENSOR HISTIDINE KINASE GLRK"/>
    <property type="match status" value="1"/>
</dbReference>
<dbReference type="InterPro" id="IPR005467">
    <property type="entry name" value="His_kinase_dom"/>
</dbReference>
<reference evidence="16" key="1">
    <citation type="submission" date="2021-10" db="EMBL/GenBank/DDBJ databases">
        <authorList>
            <person name="Dean J.D."/>
            <person name="Kim M.K."/>
            <person name="Newey C.N."/>
            <person name="Stoker T.S."/>
            <person name="Thompson D.W."/>
            <person name="Grose J.H."/>
        </authorList>
    </citation>
    <scope>NUCLEOTIDE SEQUENCE</scope>
    <source>
        <strain evidence="16">BT178</strain>
    </source>
</reference>
<dbReference type="Pfam" id="PF00512">
    <property type="entry name" value="HisKA"/>
    <property type="match status" value="1"/>
</dbReference>
<keyword evidence="5" id="KW-0808">Transferase</keyword>
<dbReference type="InterPro" id="IPR003661">
    <property type="entry name" value="HisK_dim/P_dom"/>
</dbReference>
<feature type="domain" description="Histidine kinase" evidence="13">
    <location>
        <begin position="367"/>
        <end position="589"/>
    </location>
</feature>
<evidence type="ECO:0000256" key="7">
    <source>
        <dbReference type="ARBA" id="ARBA00022741"/>
    </source>
</evidence>
<organism evidence="16 17">
    <name type="scientific">Hymenobacter lucidus</name>
    <dbReference type="NCBI Taxonomy" id="2880930"/>
    <lineage>
        <taxon>Bacteria</taxon>
        <taxon>Pseudomonadati</taxon>
        <taxon>Bacteroidota</taxon>
        <taxon>Cytophagia</taxon>
        <taxon>Cytophagales</taxon>
        <taxon>Hymenobacteraceae</taxon>
        <taxon>Hymenobacter</taxon>
    </lineage>
</organism>
<keyword evidence="6" id="KW-0812">Transmembrane</keyword>
<evidence type="ECO:0000313" key="16">
    <source>
        <dbReference type="EMBL" id="MCB2410827.1"/>
    </source>
</evidence>
<dbReference type="CDD" id="cd06225">
    <property type="entry name" value="HAMP"/>
    <property type="match status" value="1"/>
</dbReference>
<dbReference type="Gene3D" id="1.10.287.130">
    <property type="match status" value="1"/>
</dbReference>
<feature type="domain" description="HAMP" evidence="15">
    <location>
        <begin position="172"/>
        <end position="224"/>
    </location>
</feature>
<evidence type="ECO:0000313" key="17">
    <source>
        <dbReference type="Proteomes" id="UP001165296"/>
    </source>
</evidence>
<dbReference type="SUPFAM" id="SSF55874">
    <property type="entry name" value="ATPase domain of HSP90 chaperone/DNA topoisomerase II/histidine kinase"/>
    <property type="match status" value="1"/>
</dbReference>
<evidence type="ECO:0000256" key="2">
    <source>
        <dbReference type="ARBA" id="ARBA00004141"/>
    </source>
</evidence>
<evidence type="ECO:0000256" key="11">
    <source>
        <dbReference type="ARBA" id="ARBA00023012"/>
    </source>
</evidence>
<evidence type="ECO:0000259" key="15">
    <source>
        <dbReference type="PROSITE" id="PS50885"/>
    </source>
</evidence>
<dbReference type="Pfam" id="PF00989">
    <property type="entry name" value="PAS"/>
    <property type="match status" value="1"/>
</dbReference>
<gene>
    <name evidence="16" type="ORF">LGH74_22760</name>
</gene>
<dbReference type="SUPFAM" id="SSF55785">
    <property type="entry name" value="PYP-like sensor domain (PAS domain)"/>
    <property type="match status" value="1"/>
</dbReference>
<dbReference type="Gene3D" id="3.30.450.20">
    <property type="entry name" value="PAS domain"/>
    <property type="match status" value="1"/>
</dbReference>
<dbReference type="Proteomes" id="UP001165296">
    <property type="component" value="Unassembled WGS sequence"/>
</dbReference>
<dbReference type="SMART" id="SM00388">
    <property type="entry name" value="HisKA"/>
    <property type="match status" value="1"/>
</dbReference>
<dbReference type="InterPro" id="IPR000014">
    <property type="entry name" value="PAS"/>
</dbReference>
<dbReference type="Gene3D" id="6.10.340.10">
    <property type="match status" value="1"/>
</dbReference>
<dbReference type="InterPro" id="IPR036097">
    <property type="entry name" value="HisK_dim/P_sf"/>
</dbReference>
<dbReference type="InterPro" id="IPR050351">
    <property type="entry name" value="BphY/WalK/GraS-like"/>
</dbReference>
<dbReference type="EMBL" id="JAJADR010000011">
    <property type="protein sequence ID" value="MCB2410827.1"/>
    <property type="molecule type" value="Genomic_DNA"/>
</dbReference>
<dbReference type="SMART" id="SM00387">
    <property type="entry name" value="HATPase_c"/>
    <property type="match status" value="1"/>
</dbReference>
<dbReference type="Pfam" id="PF00672">
    <property type="entry name" value="HAMP"/>
    <property type="match status" value="1"/>
</dbReference>
<feature type="domain" description="PAS" evidence="14">
    <location>
        <begin position="233"/>
        <end position="278"/>
    </location>
</feature>
<dbReference type="InterPro" id="IPR004358">
    <property type="entry name" value="Sig_transdc_His_kin-like_C"/>
</dbReference>
<evidence type="ECO:0000256" key="9">
    <source>
        <dbReference type="ARBA" id="ARBA00022840"/>
    </source>
</evidence>
<dbReference type="InterPro" id="IPR035965">
    <property type="entry name" value="PAS-like_dom_sf"/>
</dbReference>
<evidence type="ECO:0000256" key="1">
    <source>
        <dbReference type="ARBA" id="ARBA00000085"/>
    </source>
</evidence>
<proteinExistence type="predicted"/>
<dbReference type="RefSeq" id="WP_226180105.1">
    <property type="nucleotide sequence ID" value="NZ_JAJADR010000011.1"/>
</dbReference>
<keyword evidence="10" id="KW-1133">Transmembrane helix</keyword>
<dbReference type="SMART" id="SM00304">
    <property type="entry name" value="HAMP"/>
    <property type="match status" value="1"/>
</dbReference>
<dbReference type="PROSITE" id="PS50109">
    <property type="entry name" value="HIS_KIN"/>
    <property type="match status" value="1"/>
</dbReference>
<comment type="caution">
    <text evidence="16">The sequence shown here is derived from an EMBL/GenBank/DDBJ whole genome shotgun (WGS) entry which is preliminary data.</text>
</comment>
<dbReference type="InterPro" id="IPR013767">
    <property type="entry name" value="PAS_fold"/>
</dbReference>
<name>A0ABS8AYD5_9BACT</name>
<dbReference type="InterPro" id="IPR003660">
    <property type="entry name" value="HAMP_dom"/>
</dbReference>
<keyword evidence="11" id="KW-0902">Two-component regulatory system</keyword>
<dbReference type="PROSITE" id="PS50885">
    <property type="entry name" value="HAMP"/>
    <property type="match status" value="1"/>
</dbReference>
<evidence type="ECO:0000259" key="14">
    <source>
        <dbReference type="PROSITE" id="PS50112"/>
    </source>
</evidence>
<evidence type="ECO:0000256" key="12">
    <source>
        <dbReference type="ARBA" id="ARBA00023136"/>
    </source>
</evidence>
<evidence type="ECO:0000256" key="8">
    <source>
        <dbReference type="ARBA" id="ARBA00022777"/>
    </source>
</evidence>
<sequence>MNLKSKITAGFLLMLVLLAGIGAYAFSTVRSLDYGSRAILQDNFYSVQLGQAMLQALDAAEATPAGHDELARFRRYLRQEAANVTERGEQQLVDSMLLATGRYQAETIPTRRTAAIARLRRQTHRMVALNMQALTRKNEQANRAASASGRYLLALLTLGSLAALGLVFSVPEAAVGGLHKLTTSIDHAARGNFAASIPVESTDEFGRVARSFNQLLVHLNDFRSANLAELLTERNRVTSIVQTLDEGLLLLDENRRIIVANPVACTLLALPEKQLVGRRAADVAAHNPRFGELLAYLQLPAAQRAVEPLTLTITQGAEPAHYRLAVHEAVSFNAATDRMEFVGTILALHNVSEFRKLDQAKSDFLATVSHELKTPLSSISFHLKLLQDARVGPINEEQSRIVATLKNENERLRKLATGLLDVSRLEAGGIPLNPQPTAVAALVEYAAAPIRLQLAPRQLRLAIELPENLPAVRADLEKTAWVLLNLLANAVRYSPEQGCITVSAATTPDGRAVQLRVQDAGPGIAPENQQQIFERFVQLPGPDQAAPTGSAGLGLSISREFITSQGGQLGVESTPGAGSTFFFTLPVAGAAA</sequence>
<comment type="catalytic activity">
    <reaction evidence="1">
        <text>ATP + protein L-histidine = ADP + protein N-phospho-L-histidine.</text>
        <dbReference type="EC" id="2.7.13.3"/>
    </reaction>
</comment>
<comment type="subcellular location">
    <subcellularLocation>
        <location evidence="2">Membrane</location>
        <topology evidence="2">Multi-pass membrane protein</topology>
    </subcellularLocation>
</comment>
<keyword evidence="8 16" id="KW-0418">Kinase</keyword>
<protein>
    <recommendedName>
        <fullName evidence="3">histidine kinase</fullName>
        <ecNumber evidence="3">2.7.13.3</ecNumber>
    </recommendedName>
</protein>
<dbReference type="SUPFAM" id="SSF47384">
    <property type="entry name" value="Homodimeric domain of signal transducing histidine kinase"/>
    <property type="match status" value="1"/>
</dbReference>
<accession>A0ABS8AYD5</accession>
<keyword evidence="9" id="KW-0067">ATP-binding</keyword>
<dbReference type="SMART" id="SM00091">
    <property type="entry name" value="PAS"/>
    <property type="match status" value="1"/>
</dbReference>
<evidence type="ECO:0000259" key="13">
    <source>
        <dbReference type="PROSITE" id="PS50109"/>
    </source>
</evidence>
<dbReference type="PROSITE" id="PS50112">
    <property type="entry name" value="PAS"/>
    <property type="match status" value="1"/>
</dbReference>
<keyword evidence="4" id="KW-0597">Phosphoprotein</keyword>
<dbReference type="InterPro" id="IPR003594">
    <property type="entry name" value="HATPase_dom"/>
</dbReference>
<dbReference type="InterPro" id="IPR036890">
    <property type="entry name" value="HATPase_C_sf"/>
</dbReference>
<evidence type="ECO:0000256" key="5">
    <source>
        <dbReference type="ARBA" id="ARBA00022679"/>
    </source>
</evidence>
<dbReference type="CDD" id="cd00082">
    <property type="entry name" value="HisKA"/>
    <property type="match status" value="1"/>
</dbReference>
<dbReference type="Pfam" id="PF02518">
    <property type="entry name" value="HATPase_c"/>
    <property type="match status" value="1"/>
</dbReference>
<evidence type="ECO:0000256" key="4">
    <source>
        <dbReference type="ARBA" id="ARBA00022553"/>
    </source>
</evidence>
<evidence type="ECO:0000256" key="3">
    <source>
        <dbReference type="ARBA" id="ARBA00012438"/>
    </source>
</evidence>
<keyword evidence="12" id="KW-0472">Membrane</keyword>
<dbReference type="SUPFAM" id="SSF158472">
    <property type="entry name" value="HAMP domain-like"/>
    <property type="match status" value="1"/>
</dbReference>
<dbReference type="Gene3D" id="3.30.565.10">
    <property type="entry name" value="Histidine kinase-like ATPase, C-terminal domain"/>
    <property type="match status" value="1"/>
</dbReference>
<evidence type="ECO:0000256" key="6">
    <source>
        <dbReference type="ARBA" id="ARBA00022692"/>
    </source>
</evidence>
<evidence type="ECO:0000256" key="10">
    <source>
        <dbReference type="ARBA" id="ARBA00022989"/>
    </source>
</evidence>
<dbReference type="PRINTS" id="PR00344">
    <property type="entry name" value="BCTRLSENSOR"/>
</dbReference>
<keyword evidence="17" id="KW-1185">Reference proteome</keyword>
<dbReference type="EC" id="2.7.13.3" evidence="3"/>
<dbReference type="GO" id="GO:0016301">
    <property type="term" value="F:kinase activity"/>
    <property type="evidence" value="ECO:0007669"/>
    <property type="project" value="UniProtKB-KW"/>
</dbReference>
<dbReference type="PANTHER" id="PTHR42878">
    <property type="entry name" value="TWO-COMPONENT HISTIDINE KINASE"/>
    <property type="match status" value="1"/>
</dbReference>
<keyword evidence="7" id="KW-0547">Nucleotide-binding</keyword>